<dbReference type="GO" id="GO:0016020">
    <property type="term" value="C:membrane"/>
    <property type="evidence" value="ECO:0007669"/>
    <property type="project" value="UniProtKB-SubCell"/>
</dbReference>
<comment type="caution">
    <text evidence="10">The sequence shown here is derived from an EMBL/GenBank/DDBJ whole genome shotgun (WGS) entry which is preliminary data.</text>
</comment>
<evidence type="ECO:0000256" key="7">
    <source>
        <dbReference type="ARBA" id="ARBA00023136"/>
    </source>
</evidence>
<proteinExistence type="inferred from homology"/>
<sequence length="177" mass="20074">MTWQWENAVAGGAAGFATVAALHPLDVVRTRFQGSTYCMKSEMTFFSCGLQVSHGAIQFTVYEELRKVVIHLRRKEQKENSNDDKLLNSVDYAMLGASSKFAAILLTYPYQQRPGSDGIPKYMNSWHVIKDTFRFEGIRGFYRGMTSNLLKNVPASSITFVVYENVLSLLRLTRRNS</sequence>
<evidence type="ECO:0000256" key="4">
    <source>
        <dbReference type="ARBA" id="ARBA00022692"/>
    </source>
</evidence>
<keyword evidence="7 8" id="KW-0472">Membrane</keyword>
<comment type="similarity">
    <text evidence="2 9">Belongs to the mitochondrial carrier (TC 2.A.29) family.</text>
</comment>
<evidence type="ECO:0000256" key="5">
    <source>
        <dbReference type="ARBA" id="ARBA00022737"/>
    </source>
</evidence>
<evidence type="ECO:0000256" key="8">
    <source>
        <dbReference type="PROSITE-ProRule" id="PRU00282"/>
    </source>
</evidence>
<dbReference type="PANTHER" id="PTHR45683">
    <property type="entry name" value="MITOCHONDRIAL NICOTINAMIDE ADENINE DINUCLEOTIDE TRANSPORTER 1-RELATED-RELATED"/>
    <property type="match status" value="1"/>
</dbReference>
<dbReference type="InterPro" id="IPR044712">
    <property type="entry name" value="SLC25A32-like"/>
</dbReference>
<evidence type="ECO:0000256" key="1">
    <source>
        <dbReference type="ARBA" id="ARBA00004141"/>
    </source>
</evidence>
<dbReference type="SUPFAM" id="SSF103506">
    <property type="entry name" value="Mitochondrial carrier"/>
    <property type="match status" value="1"/>
</dbReference>
<keyword evidence="3 9" id="KW-0813">Transport</keyword>
<evidence type="ECO:0000256" key="9">
    <source>
        <dbReference type="RuleBase" id="RU000488"/>
    </source>
</evidence>
<dbReference type="Pfam" id="PF00153">
    <property type="entry name" value="Mito_carr"/>
    <property type="match status" value="2"/>
</dbReference>
<gene>
    <name evidence="10" type="ORF">QJS10_CPA08g00152</name>
</gene>
<reference evidence="10" key="2">
    <citation type="submission" date="2023-06" db="EMBL/GenBank/DDBJ databases">
        <authorList>
            <person name="Ma L."/>
            <person name="Liu K.-W."/>
            <person name="Li Z."/>
            <person name="Hsiao Y.-Y."/>
            <person name="Qi Y."/>
            <person name="Fu T."/>
            <person name="Tang G."/>
            <person name="Zhang D."/>
            <person name="Sun W.-H."/>
            <person name="Liu D.-K."/>
            <person name="Li Y."/>
            <person name="Chen G.-Z."/>
            <person name="Liu X.-D."/>
            <person name="Liao X.-Y."/>
            <person name="Jiang Y.-T."/>
            <person name="Yu X."/>
            <person name="Hao Y."/>
            <person name="Huang J."/>
            <person name="Zhao X.-W."/>
            <person name="Ke S."/>
            <person name="Chen Y.-Y."/>
            <person name="Wu W.-L."/>
            <person name="Hsu J.-L."/>
            <person name="Lin Y.-F."/>
            <person name="Huang M.-D."/>
            <person name="Li C.-Y."/>
            <person name="Huang L."/>
            <person name="Wang Z.-W."/>
            <person name="Zhao X."/>
            <person name="Zhong W.-Y."/>
            <person name="Peng D.-H."/>
            <person name="Ahmad S."/>
            <person name="Lan S."/>
            <person name="Zhang J.-S."/>
            <person name="Tsai W.-C."/>
            <person name="Van De Peer Y."/>
            <person name="Liu Z.-J."/>
        </authorList>
    </citation>
    <scope>NUCLEOTIDE SEQUENCE</scope>
    <source>
        <strain evidence="10">CP</strain>
        <tissue evidence="10">Leaves</tissue>
    </source>
</reference>
<keyword evidence="5" id="KW-0677">Repeat</keyword>
<dbReference type="InterPro" id="IPR018108">
    <property type="entry name" value="MCP_transmembrane"/>
</dbReference>
<dbReference type="InterPro" id="IPR023395">
    <property type="entry name" value="MCP_dom_sf"/>
</dbReference>
<reference evidence="10" key="1">
    <citation type="journal article" date="2023" name="Nat. Commun.">
        <title>Diploid and tetraploid genomes of Acorus and the evolution of monocots.</title>
        <authorList>
            <person name="Ma L."/>
            <person name="Liu K.W."/>
            <person name="Li Z."/>
            <person name="Hsiao Y.Y."/>
            <person name="Qi Y."/>
            <person name="Fu T."/>
            <person name="Tang G.D."/>
            <person name="Zhang D."/>
            <person name="Sun W.H."/>
            <person name="Liu D.K."/>
            <person name="Li Y."/>
            <person name="Chen G.Z."/>
            <person name="Liu X.D."/>
            <person name="Liao X.Y."/>
            <person name="Jiang Y.T."/>
            <person name="Yu X."/>
            <person name="Hao Y."/>
            <person name="Huang J."/>
            <person name="Zhao X.W."/>
            <person name="Ke S."/>
            <person name="Chen Y.Y."/>
            <person name="Wu W.L."/>
            <person name="Hsu J.L."/>
            <person name="Lin Y.F."/>
            <person name="Huang M.D."/>
            <person name="Li C.Y."/>
            <person name="Huang L."/>
            <person name="Wang Z.W."/>
            <person name="Zhao X."/>
            <person name="Zhong W.Y."/>
            <person name="Peng D.H."/>
            <person name="Ahmad S."/>
            <person name="Lan S."/>
            <person name="Zhang J.S."/>
            <person name="Tsai W.C."/>
            <person name="Van de Peer Y."/>
            <person name="Liu Z.J."/>
        </authorList>
    </citation>
    <scope>NUCLEOTIDE SEQUENCE</scope>
    <source>
        <strain evidence="10">CP</strain>
    </source>
</reference>
<comment type="subcellular location">
    <subcellularLocation>
        <location evidence="1">Membrane</location>
        <topology evidence="1">Multi-pass membrane protein</topology>
    </subcellularLocation>
</comment>
<dbReference type="Gene3D" id="1.50.40.10">
    <property type="entry name" value="Mitochondrial carrier domain"/>
    <property type="match status" value="2"/>
</dbReference>
<dbReference type="Proteomes" id="UP001180020">
    <property type="component" value="Unassembled WGS sequence"/>
</dbReference>
<keyword evidence="11" id="KW-1185">Reference proteome</keyword>
<evidence type="ECO:0000256" key="6">
    <source>
        <dbReference type="ARBA" id="ARBA00022989"/>
    </source>
</evidence>
<dbReference type="GO" id="GO:0006862">
    <property type="term" value="P:nucleotide transport"/>
    <property type="evidence" value="ECO:0007669"/>
    <property type="project" value="InterPro"/>
</dbReference>
<evidence type="ECO:0000313" key="11">
    <source>
        <dbReference type="Proteomes" id="UP001180020"/>
    </source>
</evidence>
<evidence type="ECO:0000313" key="10">
    <source>
        <dbReference type="EMBL" id="KAK1310352.1"/>
    </source>
</evidence>
<feature type="repeat" description="Solcar" evidence="8">
    <location>
        <begin position="87"/>
        <end position="169"/>
    </location>
</feature>
<evidence type="ECO:0000256" key="2">
    <source>
        <dbReference type="ARBA" id="ARBA00006375"/>
    </source>
</evidence>
<keyword evidence="6" id="KW-1133">Transmembrane helix</keyword>
<dbReference type="EMBL" id="JAUJYO010000008">
    <property type="protein sequence ID" value="KAK1310352.1"/>
    <property type="molecule type" value="Genomic_DNA"/>
</dbReference>
<organism evidence="10 11">
    <name type="scientific">Acorus calamus</name>
    <name type="common">Sweet flag</name>
    <dbReference type="NCBI Taxonomy" id="4465"/>
    <lineage>
        <taxon>Eukaryota</taxon>
        <taxon>Viridiplantae</taxon>
        <taxon>Streptophyta</taxon>
        <taxon>Embryophyta</taxon>
        <taxon>Tracheophyta</taxon>
        <taxon>Spermatophyta</taxon>
        <taxon>Magnoliopsida</taxon>
        <taxon>Liliopsida</taxon>
        <taxon>Acoraceae</taxon>
        <taxon>Acorus</taxon>
    </lineage>
</organism>
<dbReference type="AlphaFoldDB" id="A0AAV9EAE1"/>
<keyword evidence="4 8" id="KW-0812">Transmembrane</keyword>
<evidence type="ECO:0000256" key="3">
    <source>
        <dbReference type="ARBA" id="ARBA00022448"/>
    </source>
</evidence>
<accession>A0AAV9EAE1</accession>
<dbReference type="GO" id="GO:0055085">
    <property type="term" value="P:transmembrane transport"/>
    <property type="evidence" value="ECO:0007669"/>
    <property type="project" value="InterPro"/>
</dbReference>
<name>A0AAV9EAE1_ACOCL</name>
<protein>
    <submittedName>
        <fullName evidence="10">Uncharacterized protein</fullName>
    </submittedName>
</protein>
<dbReference type="PROSITE" id="PS50920">
    <property type="entry name" value="SOLCAR"/>
    <property type="match status" value="1"/>
</dbReference>